<proteinExistence type="predicted"/>
<accession>A0ABS2MTU4</accession>
<keyword evidence="1" id="KW-0812">Transmembrane</keyword>
<organism evidence="2 3">
    <name type="scientific">Fusibacter tunisiensis</name>
    <dbReference type="NCBI Taxonomy" id="1008308"/>
    <lineage>
        <taxon>Bacteria</taxon>
        <taxon>Bacillati</taxon>
        <taxon>Bacillota</taxon>
        <taxon>Clostridia</taxon>
        <taxon>Eubacteriales</taxon>
        <taxon>Eubacteriales Family XII. Incertae Sedis</taxon>
        <taxon>Fusibacter</taxon>
    </lineage>
</organism>
<dbReference type="Proteomes" id="UP000767854">
    <property type="component" value="Unassembled WGS sequence"/>
</dbReference>
<evidence type="ECO:0000313" key="3">
    <source>
        <dbReference type="Proteomes" id="UP000767854"/>
    </source>
</evidence>
<gene>
    <name evidence="2" type="ORF">JOC49_002404</name>
</gene>
<keyword evidence="3" id="KW-1185">Reference proteome</keyword>
<name>A0ABS2MTU4_9FIRM</name>
<protein>
    <submittedName>
        <fullName evidence="2">Uncharacterized protein</fullName>
    </submittedName>
</protein>
<feature type="transmembrane region" description="Helical" evidence="1">
    <location>
        <begin position="6"/>
        <end position="24"/>
    </location>
</feature>
<dbReference type="RefSeq" id="WP_204665258.1">
    <property type="nucleotide sequence ID" value="NZ_JAFBDT010000032.1"/>
</dbReference>
<evidence type="ECO:0000256" key="1">
    <source>
        <dbReference type="SAM" id="Phobius"/>
    </source>
</evidence>
<evidence type="ECO:0000313" key="2">
    <source>
        <dbReference type="EMBL" id="MBM7562831.1"/>
    </source>
</evidence>
<sequence length="344" mass="39775">MRGEGLLILVIIFSIYVLYDFFSVKRYERLAQESKIGLGFLTNILTLSGLMNLFSLWNIQIPFIFYLSTMLVLSILMQVLSIYYGGFTYKIPFDDTDELSVILKKILWYHGHREVDPILEANETKFVFPGEKKSIEMAFHEGVISRKSHHTLKFKRWGDKASKEEILESLDEKLGQYEVALPVSSSKSFELIGAIVLLVASILYFNYEAVSPSVISVFDESSSVEVLELSDYDIVINESAVLMTFEEHYKNADAHYTKYIKFENFDDKSIKVSYGDTSKTLFVGPKSSYLYVNYEDLKNKSSWDRFKISLYELYGKKEGVFYAVEVYDQTLYAQLLQIVNRIED</sequence>
<dbReference type="EMBL" id="JAFBDT010000032">
    <property type="protein sequence ID" value="MBM7562831.1"/>
    <property type="molecule type" value="Genomic_DNA"/>
</dbReference>
<keyword evidence="1" id="KW-1133">Transmembrane helix</keyword>
<feature type="transmembrane region" description="Helical" evidence="1">
    <location>
        <begin position="36"/>
        <end position="57"/>
    </location>
</feature>
<keyword evidence="1" id="KW-0472">Membrane</keyword>
<feature type="transmembrane region" description="Helical" evidence="1">
    <location>
        <begin position="63"/>
        <end position="84"/>
    </location>
</feature>
<reference evidence="2 3" key="1">
    <citation type="submission" date="2021-01" db="EMBL/GenBank/DDBJ databases">
        <title>Genomic Encyclopedia of Type Strains, Phase IV (KMG-IV): sequencing the most valuable type-strain genomes for metagenomic binning, comparative biology and taxonomic classification.</title>
        <authorList>
            <person name="Goeker M."/>
        </authorList>
    </citation>
    <scope>NUCLEOTIDE SEQUENCE [LARGE SCALE GENOMIC DNA]</scope>
    <source>
        <strain evidence="2 3">DSM 24436</strain>
    </source>
</reference>
<comment type="caution">
    <text evidence="2">The sequence shown here is derived from an EMBL/GenBank/DDBJ whole genome shotgun (WGS) entry which is preliminary data.</text>
</comment>